<keyword evidence="3" id="KW-0862">Zinc</keyword>
<dbReference type="Proteomes" id="UP000827889">
    <property type="component" value="Chromosome 8"/>
</dbReference>
<dbReference type="AlphaFoldDB" id="A0A8B8MP78"/>
<name>A0A8B8MP78_9MYRT</name>
<dbReference type="GO" id="GO:0046872">
    <property type="term" value="F:metal ion binding"/>
    <property type="evidence" value="ECO:0007669"/>
    <property type="project" value="UniProtKB-KW"/>
</dbReference>
<feature type="domain" description="Phorbol-ester/DAG-type" evidence="4">
    <location>
        <begin position="12"/>
        <end position="66"/>
    </location>
</feature>
<evidence type="ECO:0000313" key="6">
    <source>
        <dbReference type="RefSeq" id="XP_030511778.2"/>
    </source>
</evidence>
<dbReference type="RefSeq" id="XP_030511778.2">
    <property type="nucleotide sequence ID" value="XM_030655918.2"/>
</dbReference>
<protein>
    <submittedName>
        <fullName evidence="6">Uncharacterized protein LOC115726160</fullName>
    </submittedName>
</protein>
<dbReference type="KEGG" id="rarg:115726160"/>
<keyword evidence="1" id="KW-0479">Metal-binding</keyword>
<dbReference type="Pfam" id="PF03107">
    <property type="entry name" value="C1_2"/>
    <property type="match status" value="1"/>
</dbReference>
<evidence type="ECO:0000259" key="4">
    <source>
        <dbReference type="PROSITE" id="PS50081"/>
    </source>
</evidence>
<dbReference type="PANTHER" id="PTHR46477:SF3">
    <property type="entry name" value="CYSTEINE_HISTIDINE-RICH C1 DOMAIN FAMILY PROTEIN"/>
    <property type="match status" value="1"/>
</dbReference>
<evidence type="ECO:0000256" key="3">
    <source>
        <dbReference type="ARBA" id="ARBA00022833"/>
    </source>
</evidence>
<keyword evidence="2" id="KW-0677">Repeat</keyword>
<sequence>MSMKTSDRIHPEHELLLMMQADPFFCSACGQVGIGSAYGCESCLVLVHRKCMYPSSTAAHPLQKNCSVKYSPQAETSGACTYCRACSKPLRGGTYSSATSGNPSFHPSCLHLEKCIKFDDVELNLVESCSSACDWCKEESIRVKKVKIPSWWYVSEDGKHSFHAGCAWEMTVESWKSGGLTCADEDDDDGQTSMRADMPCQRKGKRRGFVRRTIARVSIVAGVLAATGDPTGITGIALLHLGPKLFQRARFSTSKMLGRLDLPTHP</sequence>
<evidence type="ECO:0000313" key="5">
    <source>
        <dbReference type="Proteomes" id="UP000827889"/>
    </source>
</evidence>
<dbReference type="InterPro" id="IPR004146">
    <property type="entry name" value="DC1"/>
</dbReference>
<dbReference type="InterPro" id="IPR002219">
    <property type="entry name" value="PKC_DAG/PE"/>
</dbReference>
<proteinExistence type="predicted"/>
<keyword evidence="5" id="KW-1185">Reference proteome</keyword>
<dbReference type="SUPFAM" id="SSF57889">
    <property type="entry name" value="Cysteine-rich domain"/>
    <property type="match status" value="1"/>
</dbReference>
<gene>
    <name evidence="6" type="primary">LOC115726160</name>
</gene>
<dbReference type="PROSITE" id="PS50081">
    <property type="entry name" value="ZF_DAG_PE_2"/>
    <property type="match status" value="1"/>
</dbReference>
<evidence type="ECO:0000256" key="2">
    <source>
        <dbReference type="ARBA" id="ARBA00022737"/>
    </source>
</evidence>
<evidence type="ECO:0000256" key="1">
    <source>
        <dbReference type="ARBA" id="ARBA00022723"/>
    </source>
</evidence>
<reference evidence="6" key="1">
    <citation type="submission" date="2025-08" db="UniProtKB">
        <authorList>
            <consortium name="RefSeq"/>
        </authorList>
    </citation>
    <scope>IDENTIFICATION</scope>
    <source>
        <tissue evidence="6">Leaf</tissue>
    </source>
</reference>
<dbReference type="GeneID" id="115726160"/>
<organism evidence="5 6">
    <name type="scientific">Rhodamnia argentea</name>
    <dbReference type="NCBI Taxonomy" id="178133"/>
    <lineage>
        <taxon>Eukaryota</taxon>
        <taxon>Viridiplantae</taxon>
        <taxon>Streptophyta</taxon>
        <taxon>Embryophyta</taxon>
        <taxon>Tracheophyta</taxon>
        <taxon>Spermatophyta</taxon>
        <taxon>Magnoliopsida</taxon>
        <taxon>eudicotyledons</taxon>
        <taxon>Gunneridae</taxon>
        <taxon>Pentapetalae</taxon>
        <taxon>rosids</taxon>
        <taxon>malvids</taxon>
        <taxon>Myrtales</taxon>
        <taxon>Myrtaceae</taxon>
        <taxon>Myrtoideae</taxon>
        <taxon>Myrteae</taxon>
        <taxon>Australasian group</taxon>
        <taxon>Rhodamnia</taxon>
    </lineage>
</organism>
<dbReference type="PANTHER" id="PTHR46477">
    <property type="entry name" value="CYSTEINE/HISTIDINE-RICH C1 DOMAIN FAMILY PROTEIN"/>
    <property type="match status" value="1"/>
</dbReference>
<dbReference type="InterPro" id="IPR046349">
    <property type="entry name" value="C1-like_sf"/>
</dbReference>
<accession>A0A8B8MP78</accession>